<protein>
    <submittedName>
        <fullName evidence="1">Uncharacterized protein</fullName>
    </submittedName>
</protein>
<dbReference type="Proteomes" id="UP000197269">
    <property type="component" value="Unassembled WGS sequence"/>
</dbReference>
<sequence>MLYDRMLIEMPIKAREEYADGFFREILGASDEYMASIFAEFDQALKGTPYKVVVIGNGRMAFEHESGHVVTSNPNTVRKRPVVFPTRSQPVSRWHHMDYSPARHAMQGERT</sequence>
<reference evidence="1 2" key="1">
    <citation type="submission" date="2017-03" db="EMBL/GenBank/DDBJ databases">
        <title>Genome of strain Rhizobium sp. CNPSo 668.</title>
        <authorList>
            <person name="Ribeiro R."/>
        </authorList>
    </citation>
    <scope>NUCLEOTIDE SEQUENCE [LARGE SCALE GENOMIC DNA]</scope>
    <source>
        <strain evidence="1 2">CNPSo 668</strain>
    </source>
</reference>
<proteinExistence type="predicted"/>
<evidence type="ECO:0000313" key="2">
    <source>
        <dbReference type="Proteomes" id="UP000197269"/>
    </source>
</evidence>
<gene>
    <name evidence="1" type="ORF">B5E41_30325</name>
</gene>
<dbReference type="RefSeq" id="WP_088397262.1">
    <property type="nucleotide sequence ID" value="NZ_MXPU01000042.1"/>
</dbReference>
<comment type="caution">
    <text evidence="1">The sequence shown here is derived from an EMBL/GenBank/DDBJ whole genome shotgun (WGS) entry which is preliminary data.</text>
</comment>
<dbReference type="AlphaFoldDB" id="A0A246DKI8"/>
<evidence type="ECO:0000313" key="1">
    <source>
        <dbReference type="EMBL" id="OWO89541.1"/>
    </source>
</evidence>
<dbReference type="EMBL" id="MXPU01000042">
    <property type="protein sequence ID" value="OWO89541.1"/>
    <property type="molecule type" value="Genomic_DNA"/>
</dbReference>
<accession>A0A246DKI8</accession>
<organism evidence="1 2">
    <name type="scientific">Rhizobium esperanzae</name>
    <dbReference type="NCBI Taxonomy" id="1967781"/>
    <lineage>
        <taxon>Bacteria</taxon>
        <taxon>Pseudomonadati</taxon>
        <taxon>Pseudomonadota</taxon>
        <taxon>Alphaproteobacteria</taxon>
        <taxon>Hyphomicrobiales</taxon>
        <taxon>Rhizobiaceae</taxon>
        <taxon>Rhizobium/Agrobacterium group</taxon>
        <taxon>Rhizobium</taxon>
    </lineage>
</organism>
<name>A0A246DKI8_9HYPH</name>